<sequence>MFGNSDFLYEYISSNSLFCENNDEMTCKKFSKDQLGFSQCESNHRTIFTENLKSSDNPHTFQPITAPGGTNLFIKDEEDKEEFHSCESSNSGKLSGPISQHSKIEENLCMPETKNDKPEIKDSSVLASLSNNSTHRISGDGNQGQMKSKFTNRLRFAKTHDRDMFKRLLELCDQAGCEVSEFWRTNSLLNEAQWAIIQTLAKEISWDTEKSEHLIKRINKIGKNSENFTIRDTKLLRKMINSQKKANLPIDFAEISYYFPGKSINTLKSKYNEKYKSGSPHLLP</sequence>
<comment type="caution">
    <text evidence="1">The sequence shown here is derived from an EMBL/GenBank/DDBJ whole genome shotgun (WGS) entry which is preliminary data.</text>
</comment>
<gene>
    <name evidence="1" type="ORF">ECRASSUSDP1_LOCUS536</name>
</gene>
<evidence type="ECO:0000313" key="1">
    <source>
        <dbReference type="EMBL" id="CAI2359250.1"/>
    </source>
</evidence>
<dbReference type="AlphaFoldDB" id="A0AAD1X6G6"/>
<dbReference type="EMBL" id="CAMPGE010000505">
    <property type="protein sequence ID" value="CAI2359250.1"/>
    <property type="molecule type" value="Genomic_DNA"/>
</dbReference>
<name>A0AAD1X6G6_EUPCR</name>
<dbReference type="Proteomes" id="UP001295684">
    <property type="component" value="Unassembled WGS sequence"/>
</dbReference>
<reference evidence="1" key="1">
    <citation type="submission" date="2023-07" db="EMBL/GenBank/DDBJ databases">
        <authorList>
            <consortium name="AG Swart"/>
            <person name="Singh M."/>
            <person name="Singh A."/>
            <person name="Seah K."/>
            <person name="Emmerich C."/>
        </authorList>
    </citation>
    <scope>NUCLEOTIDE SEQUENCE</scope>
    <source>
        <strain evidence="1">DP1</strain>
    </source>
</reference>
<protein>
    <submittedName>
        <fullName evidence="1">Uncharacterized protein</fullName>
    </submittedName>
</protein>
<keyword evidence="2" id="KW-1185">Reference proteome</keyword>
<proteinExistence type="predicted"/>
<organism evidence="1 2">
    <name type="scientific">Euplotes crassus</name>
    <dbReference type="NCBI Taxonomy" id="5936"/>
    <lineage>
        <taxon>Eukaryota</taxon>
        <taxon>Sar</taxon>
        <taxon>Alveolata</taxon>
        <taxon>Ciliophora</taxon>
        <taxon>Intramacronucleata</taxon>
        <taxon>Spirotrichea</taxon>
        <taxon>Hypotrichia</taxon>
        <taxon>Euplotida</taxon>
        <taxon>Euplotidae</taxon>
        <taxon>Moneuplotes</taxon>
    </lineage>
</organism>
<accession>A0AAD1X6G6</accession>
<evidence type="ECO:0000313" key="2">
    <source>
        <dbReference type="Proteomes" id="UP001295684"/>
    </source>
</evidence>